<keyword evidence="3 5" id="KW-1133">Transmembrane helix</keyword>
<dbReference type="Gene3D" id="1.20.1080.10">
    <property type="entry name" value="Glycerol uptake facilitator protein"/>
    <property type="match status" value="1"/>
</dbReference>
<dbReference type="SUPFAM" id="SSF81338">
    <property type="entry name" value="Aquaporin-like"/>
    <property type="match status" value="1"/>
</dbReference>
<keyword evidence="7" id="KW-1185">Reference proteome</keyword>
<evidence type="ECO:0008006" key="8">
    <source>
        <dbReference type="Google" id="ProtNLM"/>
    </source>
</evidence>
<organism evidence="6 7">
    <name type="scientific">Pedobacter jeongneungensis</name>
    <dbReference type="NCBI Taxonomy" id="947309"/>
    <lineage>
        <taxon>Bacteria</taxon>
        <taxon>Pseudomonadati</taxon>
        <taxon>Bacteroidota</taxon>
        <taxon>Sphingobacteriia</taxon>
        <taxon>Sphingobacteriales</taxon>
        <taxon>Sphingobacteriaceae</taxon>
        <taxon>Pedobacter</taxon>
    </lineage>
</organism>
<evidence type="ECO:0000313" key="7">
    <source>
        <dbReference type="Proteomes" id="UP001501772"/>
    </source>
</evidence>
<proteinExistence type="predicted"/>
<evidence type="ECO:0000313" key="6">
    <source>
        <dbReference type="EMBL" id="GAA4196204.1"/>
    </source>
</evidence>
<name>A0ABP8B356_9SPHI</name>
<comment type="subcellular location">
    <subcellularLocation>
        <location evidence="1">Membrane</location>
        <topology evidence="1">Multi-pass membrane protein</topology>
    </subcellularLocation>
</comment>
<dbReference type="Proteomes" id="UP001501772">
    <property type="component" value="Unassembled WGS sequence"/>
</dbReference>
<feature type="transmembrane region" description="Helical" evidence="5">
    <location>
        <begin position="16"/>
        <end position="34"/>
    </location>
</feature>
<gene>
    <name evidence="6" type="ORF">GCM10022289_01560</name>
</gene>
<evidence type="ECO:0000256" key="5">
    <source>
        <dbReference type="SAM" id="Phobius"/>
    </source>
</evidence>
<sequence>MLEIINVATGSKELGIFAWLAIGCVFLFEVLFARPISVASMNPALVTGNLTTLRIYILAPIAWAALAMLCWIYFLNNHHS</sequence>
<keyword evidence="2 5" id="KW-0812">Transmembrane</keyword>
<evidence type="ECO:0000256" key="2">
    <source>
        <dbReference type="ARBA" id="ARBA00022692"/>
    </source>
</evidence>
<dbReference type="InterPro" id="IPR023271">
    <property type="entry name" value="Aquaporin-like"/>
</dbReference>
<accession>A0ABP8B356</accession>
<protein>
    <recommendedName>
        <fullName evidence="8">Aquaporin Z</fullName>
    </recommendedName>
</protein>
<comment type="caution">
    <text evidence="6">The sequence shown here is derived from an EMBL/GenBank/DDBJ whole genome shotgun (WGS) entry which is preliminary data.</text>
</comment>
<evidence type="ECO:0000256" key="1">
    <source>
        <dbReference type="ARBA" id="ARBA00004141"/>
    </source>
</evidence>
<feature type="transmembrane region" description="Helical" evidence="5">
    <location>
        <begin position="55"/>
        <end position="74"/>
    </location>
</feature>
<keyword evidence="4 5" id="KW-0472">Membrane</keyword>
<dbReference type="EMBL" id="BAABBY010000001">
    <property type="protein sequence ID" value="GAA4196204.1"/>
    <property type="molecule type" value="Genomic_DNA"/>
</dbReference>
<reference evidence="7" key="1">
    <citation type="journal article" date="2019" name="Int. J. Syst. Evol. Microbiol.">
        <title>The Global Catalogue of Microorganisms (GCM) 10K type strain sequencing project: providing services to taxonomists for standard genome sequencing and annotation.</title>
        <authorList>
            <consortium name="The Broad Institute Genomics Platform"/>
            <consortium name="The Broad Institute Genome Sequencing Center for Infectious Disease"/>
            <person name="Wu L."/>
            <person name="Ma J."/>
        </authorList>
    </citation>
    <scope>NUCLEOTIDE SEQUENCE [LARGE SCALE GENOMIC DNA]</scope>
    <source>
        <strain evidence="7">JCM 17626</strain>
    </source>
</reference>
<evidence type="ECO:0000256" key="3">
    <source>
        <dbReference type="ARBA" id="ARBA00022989"/>
    </source>
</evidence>
<evidence type="ECO:0000256" key="4">
    <source>
        <dbReference type="ARBA" id="ARBA00023136"/>
    </source>
</evidence>